<organism evidence="1 2">
    <name type="scientific">Prunus armeniaca</name>
    <name type="common">Apricot</name>
    <name type="synonym">Armeniaca vulgaris</name>
    <dbReference type="NCBI Taxonomy" id="36596"/>
    <lineage>
        <taxon>Eukaryota</taxon>
        <taxon>Viridiplantae</taxon>
        <taxon>Streptophyta</taxon>
        <taxon>Embryophyta</taxon>
        <taxon>Tracheophyta</taxon>
        <taxon>Spermatophyta</taxon>
        <taxon>Magnoliopsida</taxon>
        <taxon>eudicotyledons</taxon>
        <taxon>Gunneridae</taxon>
        <taxon>Pentapetalae</taxon>
        <taxon>rosids</taxon>
        <taxon>fabids</taxon>
        <taxon>Rosales</taxon>
        <taxon>Rosaceae</taxon>
        <taxon>Amygdaloideae</taxon>
        <taxon>Amygdaleae</taxon>
        <taxon>Prunus</taxon>
    </lineage>
</organism>
<gene>
    <name evidence="1" type="ORF">ORAREDHAP_LOCUS43080</name>
</gene>
<evidence type="ECO:0000313" key="2">
    <source>
        <dbReference type="Proteomes" id="UP000507245"/>
    </source>
</evidence>
<protein>
    <submittedName>
        <fullName evidence="1">Uncharacterized protein</fullName>
    </submittedName>
</protein>
<reference evidence="2" key="1">
    <citation type="journal article" date="2020" name="Genome Biol.">
        <title>Gamete binning: chromosome-level and haplotype-resolved genome assembly enabled by high-throughput single-cell sequencing of gamete genomes.</title>
        <authorList>
            <person name="Campoy J.A."/>
            <person name="Sun H."/>
            <person name="Goel M."/>
            <person name="Jiao W.-B."/>
            <person name="Folz-Donahue K."/>
            <person name="Wang N."/>
            <person name="Rubio M."/>
            <person name="Liu C."/>
            <person name="Kukat C."/>
            <person name="Ruiz D."/>
            <person name="Huettel B."/>
            <person name="Schneeberger K."/>
        </authorList>
    </citation>
    <scope>NUCLEOTIDE SEQUENCE [LARGE SCALE GENOMIC DNA]</scope>
    <source>
        <strain evidence="2">cv. Rojo Pasion</strain>
    </source>
</reference>
<accession>A0A6J5XX31</accession>
<evidence type="ECO:0000313" key="1">
    <source>
        <dbReference type="EMBL" id="CAB4316802.1"/>
    </source>
</evidence>
<name>A0A6J5XX31_PRUAR</name>
<dbReference type="EMBL" id="CAEKKB010000007">
    <property type="protein sequence ID" value="CAB4316802.1"/>
    <property type="molecule type" value="Genomic_DNA"/>
</dbReference>
<dbReference type="AlphaFoldDB" id="A0A6J5XX31"/>
<sequence>MPEFVSSTAAVMPEFVFSAGVGGSLKDGLIASEKRARTQKMLNVGGLESDEPSPPLPPIPMSFKDKVSGILVWWRIRWCLVMMML</sequence>
<dbReference type="Proteomes" id="UP000507245">
    <property type="component" value="Unassembled WGS sequence"/>
</dbReference>
<keyword evidence="2" id="KW-1185">Reference proteome</keyword>
<proteinExistence type="predicted"/>